<dbReference type="WBParaSite" id="EN70_4375">
    <property type="protein sequence ID" value="EN70_4375"/>
    <property type="gene ID" value="EN70_4375"/>
</dbReference>
<accession>A0A1I7VN28</accession>
<sequence>MAGSSEDFVFFNRQYKWEQDLTNNFREIKVFEAFPRAPQALTNISVTLSLKTSHPTYPIPRRSTSARARIRTVVMATMGTITERA</sequence>
<dbReference type="Proteomes" id="UP000095285">
    <property type="component" value="Unassembled WGS sequence"/>
</dbReference>
<name>A0A1I7VN28_LOALO</name>
<protein>
    <submittedName>
        <fullName evidence="2">Uncharacterized protein</fullName>
    </submittedName>
</protein>
<reference evidence="1" key="1">
    <citation type="submission" date="2012-04" db="EMBL/GenBank/DDBJ databases">
        <title>The Genome Sequence of Loa loa.</title>
        <authorList>
            <consortium name="The Broad Institute Genome Sequencing Platform"/>
            <consortium name="Broad Institute Genome Sequencing Center for Infectious Disease"/>
            <person name="Nutman T.B."/>
            <person name="Fink D.L."/>
            <person name="Russ C."/>
            <person name="Young S."/>
            <person name="Zeng Q."/>
            <person name="Gargeya S."/>
            <person name="Alvarado L."/>
            <person name="Berlin A."/>
            <person name="Chapman S.B."/>
            <person name="Chen Z."/>
            <person name="Freedman E."/>
            <person name="Gellesch M."/>
            <person name="Goldberg J."/>
            <person name="Griggs A."/>
            <person name="Gujja S."/>
            <person name="Heilman E.R."/>
            <person name="Heiman D."/>
            <person name="Howarth C."/>
            <person name="Mehta T."/>
            <person name="Neiman D."/>
            <person name="Pearson M."/>
            <person name="Roberts A."/>
            <person name="Saif S."/>
            <person name="Shea T."/>
            <person name="Shenoy N."/>
            <person name="Sisk P."/>
            <person name="Stolte C."/>
            <person name="Sykes S."/>
            <person name="White J."/>
            <person name="Yandava C."/>
            <person name="Haas B."/>
            <person name="Henn M.R."/>
            <person name="Nusbaum C."/>
            <person name="Birren B."/>
        </authorList>
    </citation>
    <scope>NUCLEOTIDE SEQUENCE [LARGE SCALE GENOMIC DNA]</scope>
</reference>
<dbReference type="AlphaFoldDB" id="A0A1I7VN28"/>
<reference evidence="2" key="2">
    <citation type="submission" date="2016-11" db="UniProtKB">
        <authorList>
            <consortium name="WormBaseParasite"/>
        </authorList>
    </citation>
    <scope>IDENTIFICATION</scope>
</reference>
<proteinExistence type="predicted"/>
<keyword evidence="1" id="KW-1185">Reference proteome</keyword>
<evidence type="ECO:0000313" key="1">
    <source>
        <dbReference type="Proteomes" id="UP000095285"/>
    </source>
</evidence>
<evidence type="ECO:0000313" key="2">
    <source>
        <dbReference type="WBParaSite" id="EN70_4375"/>
    </source>
</evidence>
<organism evidence="1 2">
    <name type="scientific">Loa loa</name>
    <name type="common">Eye worm</name>
    <name type="synonym">Filaria loa</name>
    <dbReference type="NCBI Taxonomy" id="7209"/>
    <lineage>
        <taxon>Eukaryota</taxon>
        <taxon>Metazoa</taxon>
        <taxon>Ecdysozoa</taxon>
        <taxon>Nematoda</taxon>
        <taxon>Chromadorea</taxon>
        <taxon>Rhabditida</taxon>
        <taxon>Spirurina</taxon>
        <taxon>Spiruromorpha</taxon>
        <taxon>Filarioidea</taxon>
        <taxon>Onchocercidae</taxon>
        <taxon>Loa</taxon>
    </lineage>
</organism>